<dbReference type="EMBL" id="JADEXQ010000077">
    <property type="protein sequence ID" value="MBE9031836.1"/>
    <property type="molecule type" value="Genomic_DNA"/>
</dbReference>
<dbReference type="AlphaFoldDB" id="A0A928VNL8"/>
<dbReference type="InterPro" id="IPR016187">
    <property type="entry name" value="CTDL_fold"/>
</dbReference>
<accession>A0A928VNL8</accession>
<dbReference type="InterPro" id="IPR011600">
    <property type="entry name" value="Pept_C14_caspase"/>
</dbReference>
<feature type="domain" description="Peptidase C14 caspase" evidence="2">
    <location>
        <begin position="26"/>
        <end position="267"/>
    </location>
</feature>
<evidence type="ECO:0000313" key="5">
    <source>
        <dbReference type="Proteomes" id="UP000625316"/>
    </source>
</evidence>
<sequence length="576" mass="63274">MSEDSQTRRLNAVRPNRPTNYDSIDRWAIIVGISQYQYPQINLKYADRDAEALYKMLLSPTGGSFQADHICKLTNTEATTGNITNALRSFLKKPDRDDLVIIYFACHGAPDPDRPSNIYLITHDTDPRNIAGTALPMREISLNVHETLLADKVVMLADTCHSAGIAQSGGRRSLADQSGSINQYLQEMSHANAGLALLTSAEANEVSFEDQRWGDGHGVFTHYLLQGMQGAADRVSNGIVTLGELFEYVRENVKRDTDYKQHPLIGSDIFDRDLPISIVNYQAAPAVPTPATVPAPTPAAAPAPQPSSQPAASTSQAAPFTALPTRQVNLGNGVSIELIEIPAGSFMMGSPKTEPKHLPTEAPQHSVSVSSFYISTTLITQAQWQQVAGWPTIDETLNPLPSRFTGDNLPIEQISWFEAIEFCQRLSQHTGITYRLPSEAEWEYACRGGSISPFSYGQMLAPDQANYDYRKAETDGQSELPEWRKCTTPVGQFPANEFGLSDMHGNVAEWCQDGWHSSYRGAPIDGAAWAAQTDEGRIIRGGSWFDPPKKCRSAYRTSAFPGVRKHTIGFRVVGLL</sequence>
<feature type="compositionally biased region" description="Pro residues" evidence="1">
    <location>
        <begin position="290"/>
        <end position="307"/>
    </location>
</feature>
<dbReference type="InterPro" id="IPR042095">
    <property type="entry name" value="SUMF_sf"/>
</dbReference>
<dbReference type="RefSeq" id="WP_264326663.1">
    <property type="nucleotide sequence ID" value="NZ_JADEXQ010000077.1"/>
</dbReference>
<organism evidence="4 5">
    <name type="scientific">Romeriopsis navalis LEGE 11480</name>
    <dbReference type="NCBI Taxonomy" id="2777977"/>
    <lineage>
        <taxon>Bacteria</taxon>
        <taxon>Bacillati</taxon>
        <taxon>Cyanobacteriota</taxon>
        <taxon>Cyanophyceae</taxon>
        <taxon>Leptolyngbyales</taxon>
        <taxon>Leptolyngbyaceae</taxon>
        <taxon>Romeriopsis</taxon>
        <taxon>Romeriopsis navalis</taxon>
    </lineage>
</organism>
<dbReference type="Gene3D" id="3.90.1580.10">
    <property type="entry name" value="paralog of FGE (formylglycine-generating enzyme)"/>
    <property type="match status" value="1"/>
</dbReference>
<dbReference type="SUPFAM" id="SSF56436">
    <property type="entry name" value="C-type lectin-like"/>
    <property type="match status" value="1"/>
</dbReference>
<dbReference type="Pfam" id="PF00656">
    <property type="entry name" value="Peptidase_C14"/>
    <property type="match status" value="1"/>
</dbReference>
<protein>
    <submittedName>
        <fullName evidence="4">SUMF1/EgtB/PvdO family nonheme iron enzyme</fullName>
    </submittedName>
</protein>
<feature type="region of interest" description="Disordered" evidence="1">
    <location>
        <begin position="290"/>
        <end position="317"/>
    </location>
</feature>
<dbReference type="InterPro" id="IPR005532">
    <property type="entry name" value="SUMF_dom"/>
</dbReference>
<evidence type="ECO:0000256" key="1">
    <source>
        <dbReference type="SAM" id="MobiDB-lite"/>
    </source>
</evidence>
<dbReference type="Pfam" id="PF03781">
    <property type="entry name" value="FGE-sulfatase"/>
    <property type="match status" value="1"/>
</dbReference>
<dbReference type="Gene3D" id="3.40.50.1460">
    <property type="match status" value="1"/>
</dbReference>
<dbReference type="InterPro" id="IPR029030">
    <property type="entry name" value="Caspase-like_dom_sf"/>
</dbReference>
<dbReference type="GO" id="GO:0004197">
    <property type="term" value="F:cysteine-type endopeptidase activity"/>
    <property type="evidence" value="ECO:0007669"/>
    <property type="project" value="InterPro"/>
</dbReference>
<feature type="compositionally biased region" description="Low complexity" evidence="1">
    <location>
        <begin position="308"/>
        <end position="317"/>
    </location>
</feature>
<dbReference type="PANTHER" id="PTHR23150:SF19">
    <property type="entry name" value="FORMYLGLYCINE-GENERATING ENZYME"/>
    <property type="match status" value="1"/>
</dbReference>
<dbReference type="GO" id="GO:0006508">
    <property type="term" value="P:proteolysis"/>
    <property type="evidence" value="ECO:0007669"/>
    <property type="project" value="InterPro"/>
</dbReference>
<comment type="caution">
    <text evidence="4">The sequence shown here is derived from an EMBL/GenBank/DDBJ whole genome shotgun (WGS) entry which is preliminary data.</text>
</comment>
<dbReference type="InterPro" id="IPR051043">
    <property type="entry name" value="Sulfatase_Mod_Factor_Kinase"/>
</dbReference>
<dbReference type="SUPFAM" id="SSF52129">
    <property type="entry name" value="Caspase-like"/>
    <property type="match status" value="1"/>
</dbReference>
<feature type="domain" description="Sulfatase-modifying factor enzyme-like" evidence="3">
    <location>
        <begin position="337"/>
        <end position="573"/>
    </location>
</feature>
<evidence type="ECO:0000259" key="3">
    <source>
        <dbReference type="Pfam" id="PF03781"/>
    </source>
</evidence>
<proteinExistence type="predicted"/>
<evidence type="ECO:0000259" key="2">
    <source>
        <dbReference type="Pfam" id="PF00656"/>
    </source>
</evidence>
<evidence type="ECO:0000313" key="4">
    <source>
        <dbReference type="EMBL" id="MBE9031836.1"/>
    </source>
</evidence>
<dbReference type="Proteomes" id="UP000625316">
    <property type="component" value="Unassembled WGS sequence"/>
</dbReference>
<keyword evidence="5" id="KW-1185">Reference proteome</keyword>
<gene>
    <name evidence="4" type="ORF">IQ266_19045</name>
</gene>
<dbReference type="PANTHER" id="PTHR23150">
    <property type="entry name" value="SULFATASE MODIFYING FACTOR 1, 2"/>
    <property type="match status" value="1"/>
</dbReference>
<name>A0A928VNL8_9CYAN</name>
<dbReference type="GO" id="GO:0120147">
    <property type="term" value="F:formylglycine-generating oxidase activity"/>
    <property type="evidence" value="ECO:0007669"/>
    <property type="project" value="TreeGrafter"/>
</dbReference>
<reference evidence="4" key="1">
    <citation type="submission" date="2020-10" db="EMBL/GenBank/DDBJ databases">
        <authorList>
            <person name="Castelo-Branco R."/>
            <person name="Eusebio N."/>
            <person name="Adriana R."/>
            <person name="Vieira A."/>
            <person name="Brugerolle De Fraissinette N."/>
            <person name="Rezende De Castro R."/>
            <person name="Schneider M.P."/>
            <person name="Vasconcelos V."/>
            <person name="Leao P.N."/>
        </authorList>
    </citation>
    <scope>NUCLEOTIDE SEQUENCE</scope>
    <source>
        <strain evidence="4">LEGE 11480</strain>
    </source>
</reference>